<dbReference type="SUPFAM" id="SSF88697">
    <property type="entry name" value="PUA domain-like"/>
    <property type="match status" value="1"/>
</dbReference>
<evidence type="ECO:0000259" key="1">
    <source>
        <dbReference type="Pfam" id="PF01844"/>
    </source>
</evidence>
<dbReference type="EMBL" id="VXDD01000003">
    <property type="protein sequence ID" value="KAB0300698.1"/>
    <property type="molecule type" value="Genomic_DNA"/>
</dbReference>
<feature type="domain" description="HNH" evidence="1">
    <location>
        <begin position="209"/>
        <end position="264"/>
    </location>
</feature>
<evidence type="ECO:0000313" key="3">
    <source>
        <dbReference type="Proteomes" id="UP000326687"/>
    </source>
</evidence>
<dbReference type="Proteomes" id="UP000326687">
    <property type="component" value="Unassembled WGS sequence"/>
</dbReference>
<proteinExistence type="predicted"/>
<comment type="caution">
    <text evidence="2">The sequence shown here is derived from an EMBL/GenBank/DDBJ whole genome shotgun (WGS) entry which is preliminary data.</text>
</comment>
<organism evidence="2 3">
    <name type="scientific">Vibrio fortis</name>
    <dbReference type="NCBI Taxonomy" id="212667"/>
    <lineage>
        <taxon>Bacteria</taxon>
        <taxon>Pseudomonadati</taxon>
        <taxon>Pseudomonadota</taxon>
        <taxon>Gammaproteobacteria</taxon>
        <taxon>Vibrionales</taxon>
        <taxon>Vibrionaceae</taxon>
        <taxon>Vibrio</taxon>
    </lineage>
</organism>
<dbReference type="GO" id="GO:0004519">
    <property type="term" value="F:endonuclease activity"/>
    <property type="evidence" value="ECO:0007669"/>
    <property type="project" value="InterPro"/>
</dbReference>
<dbReference type="InterPro" id="IPR015947">
    <property type="entry name" value="PUA-like_sf"/>
</dbReference>
<reference evidence="2 3" key="1">
    <citation type="submission" date="2019-09" db="EMBL/GenBank/DDBJ databases">
        <title>Vibrio Fortis S7-72.</title>
        <authorList>
            <person name="Das S.K."/>
        </authorList>
    </citation>
    <scope>NUCLEOTIDE SEQUENCE [LARGE SCALE GENOMIC DNA]</scope>
    <source>
        <strain evidence="2 3">S7-72</strain>
    </source>
</reference>
<dbReference type="RefSeq" id="WP_150896432.1">
    <property type="nucleotide sequence ID" value="NZ_VXDD01000003.1"/>
</dbReference>
<evidence type="ECO:0000313" key="2">
    <source>
        <dbReference type="EMBL" id="KAB0300698.1"/>
    </source>
</evidence>
<gene>
    <name evidence="2" type="ORF">F2Z80_16365</name>
</gene>
<dbReference type="AlphaFoldDB" id="A0A5N3S1I9"/>
<dbReference type="Gene3D" id="3.10.590.10">
    <property type="entry name" value="ph1033 like domains"/>
    <property type="match status" value="1"/>
</dbReference>
<sequence>MIWAVYVSDKPHSRINFPIGINQGIWGVKESKVDTVINVKEGDVVAFVYSISWLKSEGKAPKGFSRVGKDQLHNFRGVVQSITIGKVTKGYYQSTSEVWPDDIYPHRFEFEVVEVHDGNVYFGTEFFNEEFVEAVRYSACTQGSVTKANAIDSLEEITREINEEQDAEELNSGYEGKPILRLHKSRERNAKLIKQKKQQVINETGKLACEVCSMDFRAVYGELGDGFAECHHKNPLSLREENKETKLVDLAIVCSNCHRMIHRRRPWLKVQALKEIYEKQRAQ</sequence>
<dbReference type="InterPro" id="IPR002711">
    <property type="entry name" value="HNH"/>
</dbReference>
<protein>
    <recommendedName>
        <fullName evidence="1">HNH domain-containing protein</fullName>
    </recommendedName>
</protein>
<dbReference type="GO" id="GO:0008270">
    <property type="term" value="F:zinc ion binding"/>
    <property type="evidence" value="ECO:0007669"/>
    <property type="project" value="InterPro"/>
</dbReference>
<dbReference type="GO" id="GO:0003676">
    <property type="term" value="F:nucleic acid binding"/>
    <property type="evidence" value="ECO:0007669"/>
    <property type="project" value="InterPro"/>
</dbReference>
<dbReference type="Pfam" id="PF01844">
    <property type="entry name" value="HNH"/>
    <property type="match status" value="1"/>
</dbReference>
<accession>A0A5N3S1I9</accession>
<name>A0A5N3S1I9_9VIBR</name>